<feature type="transmembrane region" description="Helical" evidence="2">
    <location>
        <begin position="88"/>
        <end position="105"/>
    </location>
</feature>
<gene>
    <name evidence="5" type="ORF">GCM10007853_17680</name>
</gene>
<reference evidence="5" key="2">
    <citation type="submission" date="2023-01" db="EMBL/GenBank/DDBJ databases">
        <title>Draft genome sequence of Algimonas ampicilliniresistens strain NBRC 108219.</title>
        <authorList>
            <person name="Sun Q."/>
            <person name="Mori K."/>
        </authorList>
    </citation>
    <scope>NUCLEOTIDE SEQUENCE</scope>
    <source>
        <strain evidence="5">NBRC 108219</strain>
    </source>
</reference>
<accession>A0ABQ5VAV8</accession>
<keyword evidence="2" id="KW-1133">Transmembrane helix</keyword>
<evidence type="ECO:0000313" key="5">
    <source>
        <dbReference type="EMBL" id="GLQ23894.1"/>
    </source>
</evidence>
<dbReference type="InterPro" id="IPR037401">
    <property type="entry name" value="SnoaL-like"/>
</dbReference>
<feature type="domain" description="DUF2231" evidence="3">
    <location>
        <begin position="8"/>
        <end position="145"/>
    </location>
</feature>
<evidence type="ECO:0000259" key="3">
    <source>
        <dbReference type="Pfam" id="PF09990"/>
    </source>
</evidence>
<comment type="caution">
    <text evidence="5">The sequence shown here is derived from an EMBL/GenBank/DDBJ whole genome shotgun (WGS) entry which is preliminary data.</text>
</comment>
<name>A0ABQ5VAV8_9PROT</name>
<dbReference type="Proteomes" id="UP001161391">
    <property type="component" value="Unassembled WGS sequence"/>
</dbReference>
<feature type="region of interest" description="Disordered" evidence="1">
    <location>
        <begin position="151"/>
        <end position="190"/>
    </location>
</feature>
<dbReference type="SUPFAM" id="SSF54427">
    <property type="entry name" value="NTF2-like"/>
    <property type="match status" value="1"/>
</dbReference>
<feature type="domain" description="SnoaL-like" evidence="4">
    <location>
        <begin position="205"/>
        <end position="312"/>
    </location>
</feature>
<keyword evidence="2" id="KW-0472">Membrane</keyword>
<dbReference type="InterPro" id="IPR032710">
    <property type="entry name" value="NTF2-like_dom_sf"/>
</dbReference>
<feature type="transmembrane region" description="Helical" evidence="2">
    <location>
        <begin position="12"/>
        <end position="30"/>
    </location>
</feature>
<organism evidence="5 6">
    <name type="scientific">Algimonas ampicilliniresistens</name>
    <dbReference type="NCBI Taxonomy" id="1298735"/>
    <lineage>
        <taxon>Bacteria</taxon>
        <taxon>Pseudomonadati</taxon>
        <taxon>Pseudomonadota</taxon>
        <taxon>Alphaproteobacteria</taxon>
        <taxon>Maricaulales</taxon>
        <taxon>Robiginitomaculaceae</taxon>
        <taxon>Algimonas</taxon>
    </lineage>
</organism>
<dbReference type="Pfam" id="PF13474">
    <property type="entry name" value="SnoaL_3"/>
    <property type="match status" value="1"/>
</dbReference>
<protein>
    <recommendedName>
        <fullName evidence="7">DUF4440 domain-containing protein</fullName>
    </recommendedName>
</protein>
<dbReference type="RefSeq" id="WP_284389772.1">
    <property type="nucleotide sequence ID" value="NZ_BSNK01000002.1"/>
</dbReference>
<evidence type="ECO:0000256" key="2">
    <source>
        <dbReference type="SAM" id="Phobius"/>
    </source>
</evidence>
<keyword evidence="6" id="KW-1185">Reference proteome</keyword>
<dbReference type="Pfam" id="PF09990">
    <property type="entry name" value="DUF2231"/>
    <property type="match status" value="1"/>
</dbReference>
<feature type="region of interest" description="Disordered" evidence="1">
    <location>
        <begin position="312"/>
        <end position="341"/>
    </location>
</feature>
<proteinExistence type="predicted"/>
<evidence type="ECO:0008006" key="7">
    <source>
        <dbReference type="Google" id="ProtNLM"/>
    </source>
</evidence>
<dbReference type="EMBL" id="BSNK01000002">
    <property type="protein sequence ID" value="GLQ23894.1"/>
    <property type="molecule type" value="Genomic_DNA"/>
</dbReference>
<feature type="compositionally biased region" description="Basic and acidic residues" evidence="1">
    <location>
        <begin position="322"/>
        <end position="333"/>
    </location>
</feature>
<reference evidence="5" key="1">
    <citation type="journal article" date="2014" name="Int. J. Syst. Evol. Microbiol.">
        <title>Complete genome of a new Firmicutes species belonging to the dominant human colonic microbiota ('Ruminococcus bicirculans') reveals two chromosomes and a selective capacity to utilize plant glucans.</title>
        <authorList>
            <consortium name="NISC Comparative Sequencing Program"/>
            <person name="Wegmann U."/>
            <person name="Louis P."/>
            <person name="Goesmann A."/>
            <person name="Henrissat B."/>
            <person name="Duncan S.H."/>
            <person name="Flint H.J."/>
        </authorList>
    </citation>
    <scope>NUCLEOTIDE SEQUENCE</scope>
    <source>
        <strain evidence="5">NBRC 108219</strain>
    </source>
</reference>
<dbReference type="Gene3D" id="3.10.450.50">
    <property type="match status" value="1"/>
</dbReference>
<feature type="transmembrane region" description="Helical" evidence="2">
    <location>
        <begin position="50"/>
        <end position="68"/>
    </location>
</feature>
<feature type="transmembrane region" description="Helical" evidence="2">
    <location>
        <begin position="112"/>
        <end position="132"/>
    </location>
</feature>
<feature type="compositionally biased region" description="Basic and acidic residues" evidence="1">
    <location>
        <begin position="153"/>
        <end position="182"/>
    </location>
</feature>
<sequence length="341" mass="36389">MGGFIEPNIHPVIVHFGFALIVAALLAYLLGFRRPVTPRSETLTTAGDWMLAFGVLAIIATAASGLWAYYTVAHDGPSHAAMTLHRNWALPTAGAVLFIGAWRWTQRVAPPTLGFLVTFGLVCASLTATAWLGGKLVYHYGLGVQQLPVVAGEGHDDGHDHDHGPEIATKADPDAQARHDGSSEDLPLEDMSAAGPSQIADMVGDALRTENAAALEALFLPSVIIAEGGAAERSFEEYASHHMISDMAYVGATTAQTVKRDVIDQNGLAVVVTESLITGRFRETDVRNQLMETLTLQKTDAGWRIAHVHWSSGAAPQPSDASHSHDDHEHVEPDAATEGSD</sequence>
<evidence type="ECO:0000256" key="1">
    <source>
        <dbReference type="SAM" id="MobiDB-lite"/>
    </source>
</evidence>
<evidence type="ECO:0000259" key="4">
    <source>
        <dbReference type="Pfam" id="PF13474"/>
    </source>
</evidence>
<keyword evidence="2" id="KW-0812">Transmembrane</keyword>
<dbReference type="InterPro" id="IPR019251">
    <property type="entry name" value="DUF2231_TM"/>
</dbReference>
<evidence type="ECO:0000313" key="6">
    <source>
        <dbReference type="Proteomes" id="UP001161391"/>
    </source>
</evidence>